<feature type="signal peptide" evidence="2">
    <location>
        <begin position="1"/>
        <end position="17"/>
    </location>
</feature>
<evidence type="ECO:0000256" key="1">
    <source>
        <dbReference type="ARBA" id="ARBA00006987"/>
    </source>
</evidence>
<evidence type="ECO:0000313" key="4">
    <source>
        <dbReference type="Proteomes" id="UP000600101"/>
    </source>
</evidence>
<dbReference type="Pfam" id="PF03401">
    <property type="entry name" value="TctC"/>
    <property type="match status" value="1"/>
</dbReference>
<comment type="similarity">
    <text evidence="1">Belongs to the UPF0065 (bug) family.</text>
</comment>
<keyword evidence="2" id="KW-0732">Signal</keyword>
<dbReference type="RefSeq" id="WP_186772743.1">
    <property type="nucleotide sequence ID" value="NZ_JACOMF010000039.1"/>
</dbReference>
<evidence type="ECO:0000256" key="2">
    <source>
        <dbReference type="SAM" id="SignalP"/>
    </source>
</evidence>
<evidence type="ECO:0000313" key="3">
    <source>
        <dbReference type="EMBL" id="MBC4017987.1"/>
    </source>
</evidence>
<reference evidence="3" key="1">
    <citation type="submission" date="2020-08" db="EMBL/GenBank/DDBJ databases">
        <authorList>
            <person name="Hu Y."/>
            <person name="Nguyen S.V."/>
            <person name="Li F."/>
            <person name="Fanning S."/>
        </authorList>
    </citation>
    <scope>NUCLEOTIDE SEQUENCE</scope>
    <source>
        <strain evidence="3">SYSU D8009</strain>
    </source>
</reference>
<dbReference type="AlphaFoldDB" id="A0A9X0R448"/>
<dbReference type="PIRSF" id="PIRSF017082">
    <property type="entry name" value="YflP"/>
    <property type="match status" value="1"/>
</dbReference>
<name>A0A9X0R448_9PROT</name>
<comment type="caution">
    <text evidence="3">The sequence shown here is derived from an EMBL/GenBank/DDBJ whole genome shotgun (WGS) entry which is preliminary data.</text>
</comment>
<dbReference type="CDD" id="cd07012">
    <property type="entry name" value="PBP2_Bug_TTT"/>
    <property type="match status" value="1"/>
</dbReference>
<dbReference type="EMBL" id="JACOMF010000039">
    <property type="protein sequence ID" value="MBC4017987.1"/>
    <property type="molecule type" value="Genomic_DNA"/>
</dbReference>
<dbReference type="InterPro" id="IPR042100">
    <property type="entry name" value="Bug_dom1"/>
</dbReference>
<keyword evidence="4" id="KW-1185">Reference proteome</keyword>
<feature type="chain" id="PRO_5040903081" evidence="2">
    <location>
        <begin position="18"/>
        <end position="320"/>
    </location>
</feature>
<accession>A0A9X0R448</accession>
<proteinExistence type="inferred from homology"/>
<gene>
    <name evidence="3" type="ORF">H7965_22045</name>
</gene>
<dbReference type="InterPro" id="IPR005064">
    <property type="entry name" value="BUG"/>
</dbReference>
<dbReference type="Proteomes" id="UP000600101">
    <property type="component" value="Unassembled WGS sequence"/>
</dbReference>
<dbReference type="PANTHER" id="PTHR42928">
    <property type="entry name" value="TRICARBOXYLATE-BINDING PROTEIN"/>
    <property type="match status" value="1"/>
</dbReference>
<dbReference type="Gene3D" id="3.40.190.10">
    <property type="entry name" value="Periplasmic binding protein-like II"/>
    <property type="match status" value="1"/>
</dbReference>
<protein>
    <submittedName>
        <fullName evidence="3">Tripartite tricarboxylate transporter substrate binding protein</fullName>
    </submittedName>
</protein>
<dbReference type="PANTHER" id="PTHR42928:SF5">
    <property type="entry name" value="BLR1237 PROTEIN"/>
    <property type="match status" value="1"/>
</dbReference>
<dbReference type="SUPFAM" id="SSF53850">
    <property type="entry name" value="Periplasmic binding protein-like II"/>
    <property type="match status" value="1"/>
</dbReference>
<organism evidence="3 4">
    <name type="scientific">Siccirubricoccus deserti</name>
    <dbReference type="NCBI Taxonomy" id="2013562"/>
    <lineage>
        <taxon>Bacteria</taxon>
        <taxon>Pseudomonadati</taxon>
        <taxon>Pseudomonadota</taxon>
        <taxon>Alphaproteobacteria</taxon>
        <taxon>Acetobacterales</taxon>
        <taxon>Roseomonadaceae</taxon>
        <taxon>Siccirubricoccus</taxon>
    </lineage>
</organism>
<sequence length="320" mass="34467">MKRRVLLLSALAVPALAQTERFPDRPLRMLVPFAPGGPLDITGRPLAEAMSRILGQTVVFENRPGANGIVATQAVATARPDGYTLIYTTGSFIGNIVFSTVPLPYDPERDLAPVTLVSKGNGMMLVGRASLPAQNMAELVALAKSRPGGLTCAMTGIGNITHLGAEQFREYTGAELLTLVMQGTGPSITAMLSDQVDLCFSTLPPADPHLRAGRLRAFGYTATRRTYAFPEVPTMQEAGYPDWELIGMGGIWTTGGVPRERILAVQRAVAEAMQTPLMQRLMREAESEGSGASPEEFAAHLAKEMAMQRRIAQRISMGRQ</sequence>
<dbReference type="Gene3D" id="3.40.190.150">
    <property type="entry name" value="Bordetella uptake gene, domain 1"/>
    <property type="match status" value="1"/>
</dbReference>